<proteinExistence type="predicted"/>
<dbReference type="AlphaFoldDB" id="A0A2P2JVB8"/>
<protein>
    <submittedName>
        <fullName evidence="1">Uncharacterized protein</fullName>
    </submittedName>
</protein>
<accession>A0A2P2JVB8</accession>
<evidence type="ECO:0000313" key="1">
    <source>
        <dbReference type="EMBL" id="MBW97405.1"/>
    </source>
</evidence>
<sequence length="62" mass="7328">MRLKQEKQETDKEGQFIDFPRASCPFFPWRRPTYHGRCASAFQKQLCGYNTGNYPSHKAFLL</sequence>
<dbReference type="EMBL" id="GGEC01016922">
    <property type="protein sequence ID" value="MBW97405.1"/>
    <property type="molecule type" value="Transcribed_RNA"/>
</dbReference>
<name>A0A2P2JVB8_RHIMU</name>
<reference evidence="1" key="1">
    <citation type="submission" date="2018-02" db="EMBL/GenBank/DDBJ databases">
        <title>Rhizophora mucronata_Transcriptome.</title>
        <authorList>
            <person name="Meera S.P."/>
            <person name="Sreeshan A."/>
            <person name="Augustine A."/>
        </authorList>
    </citation>
    <scope>NUCLEOTIDE SEQUENCE</scope>
    <source>
        <tissue evidence="1">Leaf</tissue>
    </source>
</reference>
<organism evidence="1">
    <name type="scientific">Rhizophora mucronata</name>
    <name type="common">Asiatic mangrove</name>
    <dbReference type="NCBI Taxonomy" id="61149"/>
    <lineage>
        <taxon>Eukaryota</taxon>
        <taxon>Viridiplantae</taxon>
        <taxon>Streptophyta</taxon>
        <taxon>Embryophyta</taxon>
        <taxon>Tracheophyta</taxon>
        <taxon>Spermatophyta</taxon>
        <taxon>Magnoliopsida</taxon>
        <taxon>eudicotyledons</taxon>
        <taxon>Gunneridae</taxon>
        <taxon>Pentapetalae</taxon>
        <taxon>rosids</taxon>
        <taxon>fabids</taxon>
        <taxon>Malpighiales</taxon>
        <taxon>Rhizophoraceae</taxon>
        <taxon>Rhizophora</taxon>
    </lineage>
</organism>